<dbReference type="InterPro" id="IPR039375">
    <property type="entry name" value="NodN-like"/>
</dbReference>
<dbReference type="PANTHER" id="PTHR42993:SF1">
    <property type="entry name" value="MAOC-LIKE DEHYDRATASE DOMAIN-CONTAINING PROTEIN"/>
    <property type="match status" value="1"/>
</dbReference>
<gene>
    <name evidence="2" type="ORF">ICI42_06940</name>
</gene>
<dbReference type="Gene3D" id="3.10.129.10">
    <property type="entry name" value="Hotdog Thioesterase"/>
    <property type="match status" value="1"/>
</dbReference>
<dbReference type="Proteomes" id="UP000643405">
    <property type="component" value="Unassembled WGS sequence"/>
</dbReference>
<name>A0A8J6PUG5_9HYPH</name>
<sequence>MSPRTVTIEEMHAYLGKEVGVSPWRVVTQQMIDLFADATDDHQFIHCDPERAAREAPFGGTIAHGFLTLSLLSAMTFETLPRLEGSDMGINQGFEQLKFAAPVKTGSRIRARFVLSEFKVRPSGWVQVTHDVTIEIEGSKKPALTARWQTLGFVDPEKAAQLS</sequence>
<dbReference type="SUPFAM" id="SSF54637">
    <property type="entry name" value="Thioesterase/thiol ester dehydrase-isomerase"/>
    <property type="match status" value="1"/>
</dbReference>
<evidence type="ECO:0000259" key="1">
    <source>
        <dbReference type="Pfam" id="PF01575"/>
    </source>
</evidence>
<evidence type="ECO:0000313" key="3">
    <source>
        <dbReference type="Proteomes" id="UP000643405"/>
    </source>
</evidence>
<dbReference type="PANTHER" id="PTHR42993">
    <property type="entry name" value="MAOC-LIKE DEHYDRATASE DOMAIN-CONTAINING PROTEIN"/>
    <property type="match status" value="1"/>
</dbReference>
<protein>
    <submittedName>
        <fullName evidence="2">MaoC family dehydratase</fullName>
    </submittedName>
</protein>
<comment type="caution">
    <text evidence="2">The sequence shown here is derived from an EMBL/GenBank/DDBJ whole genome shotgun (WGS) entry which is preliminary data.</text>
</comment>
<proteinExistence type="predicted"/>
<dbReference type="EMBL" id="JACVVX010000002">
    <property type="protein sequence ID" value="MBD0414383.1"/>
    <property type="molecule type" value="Genomic_DNA"/>
</dbReference>
<reference evidence="2" key="1">
    <citation type="submission" date="2020-09" db="EMBL/GenBank/DDBJ databases">
        <title>Genome seq and assembly of Tianweitania sp.</title>
        <authorList>
            <person name="Chhetri G."/>
        </authorList>
    </citation>
    <scope>NUCLEOTIDE SEQUENCE</scope>
    <source>
        <strain evidence="2">Rool2</strain>
    </source>
</reference>
<dbReference type="RefSeq" id="WP_188163835.1">
    <property type="nucleotide sequence ID" value="NZ_JACVVX010000002.1"/>
</dbReference>
<dbReference type="AlphaFoldDB" id="A0A8J6PUG5"/>
<dbReference type="CDD" id="cd03450">
    <property type="entry name" value="NodN"/>
    <property type="match status" value="1"/>
</dbReference>
<evidence type="ECO:0000313" key="2">
    <source>
        <dbReference type="EMBL" id="MBD0414383.1"/>
    </source>
</evidence>
<dbReference type="InterPro" id="IPR002539">
    <property type="entry name" value="MaoC-like_dom"/>
</dbReference>
<organism evidence="2 3">
    <name type="scientific">Oryzicola mucosus</name>
    <dbReference type="NCBI Taxonomy" id="2767425"/>
    <lineage>
        <taxon>Bacteria</taxon>
        <taxon>Pseudomonadati</taxon>
        <taxon>Pseudomonadota</taxon>
        <taxon>Alphaproteobacteria</taxon>
        <taxon>Hyphomicrobiales</taxon>
        <taxon>Phyllobacteriaceae</taxon>
        <taxon>Oryzicola</taxon>
    </lineage>
</organism>
<accession>A0A8J6PUG5</accession>
<dbReference type="InterPro" id="IPR029069">
    <property type="entry name" value="HotDog_dom_sf"/>
</dbReference>
<dbReference type="Pfam" id="PF01575">
    <property type="entry name" value="MaoC_dehydratas"/>
    <property type="match status" value="1"/>
</dbReference>
<feature type="domain" description="MaoC-like" evidence="1">
    <location>
        <begin position="15"/>
        <end position="120"/>
    </location>
</feature>
<keyword evidence="3" id="KW-1185">Reference proteome</keyword>